<sequence length="145" mass="15882">MPDLPSPESVELAAALRPAILRLNRQLRRETLSLGVSPLMVMVLTTIGKEPGIGVSDLATRENMRTATMSTHVKQLEEQGYVVRDQTLHADRRRVGLAITPQAEKLVSDVRRLRTDWLARQVASLPAAERAALAKAVNALTLLGN</sequence>
<evidence type="ECO:0000313" key="2">
    <source>
        <dbReference type="EMBL" id="NYE82401.1"/>
    </source>
</evidence>
<dbReference type="PANTHER" id="PTHR39515:SF2">
    <property type="entry name" value="HTH-TYPE TRANSCRIPTIONAL REGULATOR RV0880"/>
    <property type="match status" value="1"/>
</dbReference>
<gene>
    <name evidence="2" type="ORF">FHW18_001672</name>
</gene>
<dbReference type="SUPFAM" id="SSF46785">
    <property type="entry name" value="Winged helix' DNA-binding domain"/>
    <property type="match status" value="1"/>
</dbReference>
<comment type="caution">
    <text evidence="2">The sequence shown here is derived from an EMBL/GenBank/DDBJ whole genome shotgun (WGS) entry which is preliminary data.</text>
</comment>
<dbReference type="PANTHER" id="PTHR39515">
    <property type="entry name" value="CONSERVED PROTEIN"/>
    <property type="match status" value="1"/>
</dbReference>
<dbReference type="InterPro" id="IPR036388">
    <property type="entry name" value="WH-like_DNA-bd_sf"/>
</dbReference>
<reference evidence="2 3" key="1">
    <citation type="submission" date="2020-07" db="EMBL/GenBank/DDBJ databases">
        <title>Genomic Encyclopedia of Type Strains, Phase IV (KMG-V): Genome sequencing to study the core and pangenomes of soil and plant-associated prokaryotes.</title>
        <authorList>
            <person name="Whitman W."/>
        </authorList>
    </citation>
    <scope>NUCLEOTIDE SEQUENCE [LARGE SCALE GENOMIC DNA]</scope>
    <source>
        <strain evidence="2 3">SAS40</strain>
    </source>
</reference>
<dbReference type="InterPro" id="IPR052526">
    <property type="entry name" value="HTH-type_Bedaq_tolerance"/>
</dbReference>
<dbReference type="EMBL" id="JACBYR010000001">
    <property type="protein sequence ID" value="NYE82401.1"/>
    <property type="molecule type" value="Genomic_DNA"/>
</dbReference>
<keyword evidence="3" id="KW-1185">Reference proteome</keyword>
<dbReference type="Proteomes" id="UP000542125">
    <property type="component" value="Unassembled WGS sequence"/>
</dbReference>
<feature type="domain" description="HTH marR-type" evidence="1">
    <location>
        <begin position="9"/>
        <end position="142"/>
    </location>
</feature>
<dbReference type="Pfam" id="PF01047">
    <property type="entry name" value="MarR"/>
    <property type="match status" value="1"/>
</dbReference>
<dbReference type="AlphaFoldDB" id="A0A7Y9ISX2"/>
<dbReference type="RefSeq" id="WP_179585263.1">
    <property type="nucleotide sequence ID" value="NZ_JACBYR010000001.1"/>
</dbReference>
<accession>A0A7Y9ISX2</accession>
<keyword evidence="2" id="KW-0238">DNA-binding</keyword>
<evidence type="ECO:0000313" key="3">
    <source>
        <dbReference type="Proteomes" id="UP000542125"/>
    </source>
</evidence>
<organism evidence="2 3">
    <name type="scientific">Pigmentiphaga litoralis</name>
    <dbReference type="NCBI Taxonomy" id="516702"/>
    <lineage>
        <taxon>Bacteria</taxon>
        <taxon>Pseudomonadati</taxon>
        <taxon>Pseudomonadota</taxon>
        <taxon>Betaproteobacteria</taxon>
        <taxon>Burkholderiales</taxon>
        <taxon>Alcaligenaceae</taxon>
        <taxon>Pigmentiphaga</taxon>
    </lineage>
</organism>
<dbReference type="GO" id="GO:0003700">
    <property type="term" value="F:DNA-binding transcription factor activity"/>
    <property type="evidence" value="ECO:0007669"/>
    <property type="project" value="InterPro"/>
</dbReference>
<dbReference type="SMART" id="SM00347">
    <property type="entry name" value="HTH_MARR"/>
    <property type="match status" value="1"/>
</dbReference>
<evidence type="ECO:0000259" key="1">
    <source>
        <dbReference type="PROSITE" id="PS50995"/>
    </source>
</evidence>
<dbReference type="InterPro" id="IPR036390">
    <property type="entry name" value="WH_DNA-bd_sf"/>
</dbReference>
<dbReference type="GO" id="GO:0003677">
    <property type="term" value="F:DNA binding"/>
    <property type="evidence" value="ECO:0007669"/>
    <property type="project" value="UniProtKB-KW"/>
</dbReference>
<dbReference type="Gene3D" id="1.10.10.10">
    <property type="entry name" value="Winged helix-like DNA-binding domain superfamily/Winged helix DNA-binding domain"/>
    <property type="match status" value="1"/>
</dbReference>
<proteinExistence type="predicted"/>
<name>A0A7Y9ISX2_9BURK</name>
<dbReference type="InterPro" id="IPR000835">
    <property type="entry name" value="HTH_MarR-typ"/>
</dbReference>
<dbReference type="PROSITE" id="PS50995">
    <property type="entry name" value="HTH_MARR_2"/>
    <property type="match status" value="1"/>
</dbReference>
<protein>
    <submittedName>
        <fullName evidence="2">DNA-binding MarR family transcriptional regulator</fullName>
    </submittedName>
</protein>